<dbReference type="AlphaFoldDB" id="A0A2T0FJ04"/>
<keyword evidence="5 6" id="KW-0472">Membrane</keyword>
<evidence type="ECO:0000256" key="4">
    <source>
        <dbReference type="ARBA" id="ARBA00022989"/>
    </source>
</evidence>
<evidence type="ECO:0000313" key="7">
    <source>
        <dbReference type="EMBL" id="PRT54982.1"/>
    </source>
</evidence>
<feature type="transmembrane region" description="Helical" evidence="6">
    <location>
        <begin position="245"/>
        <end position="266"/>
    </location>
</feature>
<feature type="transmembrane region" description="Helical" evidence="6">
    <location>
        <begin position="211"/>
        <end position="233"/>
    </location>
</feature>
<evidence type="ECO:0000313" key="8">
    <source>
        <dbReference type="Proteomes" id="UP000238350"/>
    </source>
</evidence>
<evidence type="ECO:0000256" key="2">
    <source>
        <dbReference type="ARBA" id="ARBA00007049"/>
    </source>
</evidence>
<dbReference type="GO" id="GO:0005384">
    <property type="term" value="F:manganese ion transmembrane transporter activity"/>
    <property type="evidence" value="ECO:0007669"/>
    <property type="project" value="InterPro"/>
</dbReference>
<evidence type="ECO:0000256" key="3">
    <source>
        <dbReference type="ARBA" id="ARBA00022692"/>
    </source>
</evidence>
<gene>
    <name evidence="7" type="ORF">B9G98_02602</name>
</gene>
<comment type="subcellular location">
    <subcellularLocation>
        <location evidence="1">Endomembrane system</location>
        <topology evidence="1">Multi-pass membrane protein</topology>
    </subcellularLocation>
</comment>
<dbReference type="OrthoDB" id="73465at2759"/>
<sequence>MVLVAVKNLITGGPTKPLLPTDQSQVGYQATTDGSFVSQFSIKEIENPRVVSDIIIGLSDGLTVPFALTAGLSSLGSAKLVITGGLAELVSGAISMGLGGYLAAKSESEYYETMLRKEKATYHESPKESVNGVQEALGEFNISPATVEAVMSDLQRNDEFLAAFMVKMVRGIEEPQEGRELTSALTIGGAYFLGGFVPLLPYFLVDTVEKGLIYSVVIMMITLFAFGYFKTVLSLGSDCLQKQRVWNGVSMLLVGGVAAGAAWALVKAIEA</sequence>
<comment type="caution">
    <text evidence="7">The sequence shown here is derived from an EMBL/GenBank/DDBJ whole genome shotgun (WGS) entry which is preliminary data.</text>
</comment>
<protein>
    <submittedName>
        <fullName evidence="7">Protein CCC1</fullName>
    </submittedName>
</protein>
<proteinExistence type="inferred from homology"/>
<dbReference type="GeneID" id="36516350"/>
<dbReference type="InterPro" id="IPR008217">
    <property type="entry name" value="Ccc1_fam"/>
</dbReference>
<dbReference type="CDD" id="cd02435">
    <property type="entry name" value="CCC1"/>
    <property type="match status" value="1"/>
</dbReference>
<dbReference type="Proteomes" id="UP000238350">
    <property type="component" value="Unassembled WGS sequence"/>
</dbReference>
<reference evidence="7 8" key="1">
    <citation type="submission" date="2017-04" db="EMBL/GenBank/DDBJ databases">
        <title>Genome sequencing of [Candida] sorbophila.</title>
        <authorList>
            <person name="Ahn J.O."/>
        </authorList>
    </citation>
    <scope>NUCLEOTIDE SEQUENCE [LARGE SCALE GENOMIC DNA]</scope>
    <source>
        <strain evidence="7 8">DS02</strain>
    </source>
</reference>
<keyword evidence="3 6" id="KW-0812">Transmembrane</keyword>
<name>A0A2T0FJ04_9ASCO</name>
<comment type="similarity">
    <text evidence="2">Belongs to the CCC1 family.</text>
</comment>
<dbReference type="RefSeq" id="XP_024664927.1">
    <property type="nucleotide sequence ID" value="XM_024809159.1"/>
</dbReference>
<evidence type="ECO:0000256" key="6">
    <source>
        <dbReference type="SAM" id="Phobius"/>
    </source>
</evidence>
<dbReference type="Pfam" id="PF01988">
    <property type="entry name" value="VIT1"/>
    <property type="match status" value="1"/>
</dbReference>
<keyword evidence="8" id="KW-1185">Reference proteome</keyword>
<keyword evidence="4 6" id="KW-1133">Transmembrane helix</keyword>
<evidence type="ECO:0000256" key="1">
    <source>
        <dbReference type="ARBA" id="ARBA00004127"/>
    </source>
</evidence>
<dbReference type="STRING" id="45607.A0A2T0FJ04"/>
<feature type="transmembrane region" description="Helical" evidence="6">
    <location>
        <begin position="184"/>
        <end position="205"/>
    </location>
</feature>
<dbReference type="GO" id="GO:0030026">
    <property type="term" value="P:intracellular manganese ion homeostasis"/>
    <property type="evidence" value="ECO:0007669"/>
    <property type="project" value="InterPro"/>
</dbReference>
<dbReference type="EMBL" id="NDIQ01000021">
    <property type="protein sequence ID" value="PRT54982.1"/>
    <property type="molecule type" value="Genomic_DNA"/>
</dbReference>
<dbReference type="PANTHER" id="PTHR31851">
    <property type="entry name" value="FE(2+)/MN(2+) TRANSPORTER PCL1"/>
    <property type="match status" value="1"/>
</dbReference>
<accession>A0A2T0FJ04</accession>
<organism evidence="7 8">
    <name type="scientific">Wickerhamiella sorbophila</name>
    <dbReference type="NCBI Taxonomy" id="45607"/>
    <lineage>
        <taxon>Eukaryota</taxon>
        <taxon>Fungi</taxon>
        <taxon>Dikarya</taxon>
        <taxon>Ascomycota</taxon>
        <taxon>Saccharomycotina</taxon>
        <taxon>Dipodascomycetes</taxon>
        <taxon>Dipodascales</taxon>
        <taxon>Trichomonascaceae</taxon>
        <taxon>Wickerhamiella</taxon>
    </lineage>
</organism>
<dbReference type="GO" id="GO:0012505">
    <property type="term" value="C:endomembrane system"/>
    <property type="evidence" value="ECO:0007669"/>
    <property type="project" value="UniProtKB-SubCell"/>
</dbReference>
<evidence type="ECO:0000256" key="5">
    <source>
        <dbReference type="ARBA" id="ARBA00023136"/>
    </source>
</evidence>